<gene>
    <name evidence="2" type="ORF">BLNAU_19876</name>
</gene>
<evidence type="ECO:0000256" key="1">
    <source>
        <dbReference type="SAM" id="MobiDB-lite"/>
    </source>
</evidence>
<evidence type="ECO:0000313" key="3">
    <source>
        <dbReference type="Proteomes" id="UP001281761"/>
    </source>
</evidence>
<protein>
    <recommendedName>
        <fullName evidence="4">Fungal-type protein kinase domain-containing protein</fullName>
    </recommendedName>
</protein>
<evidence type="ECO:0008006" key="4">
    <source>
        <dbReference type="Google" id="ProtNLM"/>
    </source>
</evidence>
<keyword evidence="3" id="KW-1185">Reference proteome</keyword>
<accession>A0ABQ9X0G8</accession>
<feature type="compositionally biased region" description="Basic and acidic residues" evidence="1">
    <location>
        <begin position="125"/>
        <end position="134"/>
    </location>
</feature>
<evidence type="ECO:0000313" key="2">
    <source>
        <dbReference type="EMBL" id="KAK2945187.1"/>
    </source>
</evidence>
<reference evidence="2 3" key="1">
    <citation type="journal article" date="2022" name="bioRxiv">
        <title>Genomics of Preaxostyla Flagellates Illuminates Evolutionary Transitions and the Path Towards Mitochondrial Loss.</title>
        <authorList>
            <person name="Novak L.V.F."/>
            <person name="Treitli S.C."/>
            <person name="Pyrih J."/>
            <person name="Halakuc P."/>
            <person name="Pipaliya S.V."/>
            <person name="Vacek V."/>
            <person name="Brzon O."/>
            <person name="Soukal P."/>
            <person name="Eme L."/>
            <person name="Dacks J.B."/>
            <person name="Karnkowska A."/>
            <person name="Elias M."/>
            <person name="Hampl V."/>
        </authorList>
    </citation>
    <scope>NUCLEOTIDE SEQUENCE [LARGE SCALE GENOMIC DNA]</scope>
    <source>
        <strain evidence="2">NAU3</strain>
        <tissue evidence="2">Gut</tissue>
    </source>
</reference>
<comment type="caution">
    <text evidence="2">The sequence shown here is derived from an EMBL/GenBank/DDBJ whole genome shotgun (WGS) entry which is preliminary data.</text>
</comment>
<feature type="compositionally biased region" description="Acidic residues" evidence="1">
    <location>
        <begin position="43"/>
        <end position="53"/>
    </location>
</feature>
<name>A0ABQ9X0G8_9EUKA</name>
<dbReference type="Proteomes" id="UP001281761">
    <property type="component" value="Unassembled WGS sequence"/>
</dbReference>
<feature type="compositionally biased region" description="Basic and acidic residues" evidence="1">
    <location>
        <begin position="1"/>
        <end position="14"/>
    </location>
</feature>
<sequence length="473" mass="53578">MKEEEKKDEKKEQSENSFDLVDADELTHRNESKEKDEPVIADCVEEKEEDEAEAVAPIEEQSSESEEKTDTLSQESEKESIRPSPRVLPKTGEDDTFYGDDEEDADEKGGSAEDDVFQEESEGETEQRGKSEKLRISQKLKLAADLSLKQHRPSESTSSAKMFSQKAVNNHYAAASQAILRSLLPLPAFALPKHLSSFVDMASFIATIKIPDIASTSTYSLNELRARFGQSIESLWAPGREKVEDLLDLLKSFSSVLTEQDKEQNKEGGESEEAAESFGPRYVICLVTDEIRIVKISSEYTTTHTDEDKMYTSGLLRGVAFKTSTTSGLASVLSLKINEIDVRQTPFSQIERFLDVEDSGETSEVKDRIGQIVLGRTLERLTKRERKLHESDGEIFRKAQFSLMPSSKDTRDVPHLLFRFFFNFTLLTITKDPERYAYQVEMPEIYEKTITDCSENWRHIPGTAEEEMEVSRV</sequence>
<dbReference type="EMBL" id="JARBJD010000269">
    <property type="protein sequence ID" value="KAK2945187.1"/>
    <property type="molecule type" value="Genomic_DNA"/>
</dbReference>
<feature type="compositionally biased region" description="Basic and acidic residues" evidence="1">
    <location>
        <begin position="25"/>
        <end position="38"/>
    </location>
</feature>
<organism evidence="2 3">
    <name type="scientific">Blattamonas nauphoetae</name>
    <dbReference type="NCBI Taxonomy" id="2049346"/>
    <lineage>
        <taxon>Eukaryota</taxon>
        <taxon>Metamonada</taxon>
        <taxon>Preaxostyla</taxon>
        <taxon>Oxymonadida</taxon>
        <taxon>Blattamonas</taxon>
    </lineage>
</organism>
<feature type="compositionally biased region" description="Acidic residues" evidence="1">
    <location>
        <begin position="94"/>
        <end position="124"/>
    </location>
</feature>
<feature type="region of interest" description="Disordered" evidence="1">
    <location>
        <begin position="1"/>
        <end position="134"/>
    </location>
</feature>
<proteinExistence type="predicted"/>
<feature type="compositionally biased region" description="Basic and acidic residues" evidence="1">
    <location>
        <begin position="65"/>
        <end position="81"/>
    </location>
</feature>